<organism evidence="2 4">
    <name type="scientific">Candidatus Phosphoribacter hodrii</name>
    <dbReference type="NCBI Taxonomy" id="2953743"/>
    <lineage>
        <taxon>Bacteria</taxon>
        <taxon>Bacillati</taxon>
        <taxon>Actinomycetota</taxon>
        <taxon>Actinomycetes</taxon>
        <taxon>Micrococcales</taxon>
        <taxon>Dermatophilaceae</taxon>
        <taxon>Candidatus Phosphoribacter</taxon>
    </lineage>
</organism>
<dbReference type="Proteomes" id="UP000718281">
    <property type="component" value="Unassembled WGS sequence"/>
</dbReference>
<sequence>MDADPSVDARLDEAVDELYGLTGDAFLPRRGQLAAAARAGGDTELAKAITALRKPTQSAWAINLLSRECADDLHRLADLAARLRTAQERLDGAALLTLGRERTALVDELVAQAHVVVTQAGAKFSPAMARDIGTTFVAALASTEATAAVTSGRLTRALEYAGFGEIDLTEATARPLRLVRSDERASLMSSGVRADAHRGASSPDGALADDADPEVSAAEADLHDAMATATAAASRHGVLSAELELAENRVAQLQAELARARAHRDKTADALGEADSAQAAAQRELRRARTALEDLRNG</sequence>
<comment type="caution">
    <text evidence="2">The sequence shown here is derived from an EMBL/GenBank/DDBJ whole genome shotgun (WGS) entry which is preliminary data.</text>
</comment>
<reference evidence="2 4" key="1">
    <citation type="submission" date="2020-10" db="EMBL/GenBank/DDBJ databases">
        <title>Connecting structure to function with the recovery of over 1000 high-quality activated sludge metagenome-assembled genomes encoding full-length rRNA genes using long-read sequencing.</title>
        <authorList>
            <person name="Singleton C.M."/>
            <person name="Petriglieri F."/>
            <person name="Kristensen J.M."/>
            <person name="Kirkegaard R.H."/>
            <person name="Michaelsen T.Y."/>
            <person name="Andersen M.H."/>
            <person name="Karst S.M."/>
            <person name="Dueholm M.S."/>
            <person name="Nielsen P.H."/>
            <person name="Albertsen M."/>
        </authorList>
    </citation>
    <scope>NUCLEOTIDE SEQUENCE [LARGE SCALE GENOMIC DNA]</scope>
    <source>
        <strain evidence="2">AalE_18-Q3-R2-46_BAT3C.188</strain>
        <strain evidence="3">Ribe_18-Q3-R11-54_MAXAC.001</strain>
    </source>
</reference>
<dbReference type="Proteomes" id="UP000886632">
    <property type="component" value="Unassembled WGS sequence"/>
</dbReference>
<proteinExistence type="predicted"/>
<feature type="region of interest" description="Disordered" evidence="1">
    <location>
        <begin position="189"/>
        <end position="214"/>
    </location>
</feature>
<name>A0A935CG81_9MICO</name>
<accession>A0A935CG81</accession>
<evidence type="ECO:0000313" key="4">
    <source>
        <dbReference type="Proteomes" id="UP000718281"/>
    </source>
</evidence>
<dbReference type="AlphaFoldDB" id="A0A935CG81"/>
<evidence type="ECO:0000313" key="2">
    <source>
        <dbReference type="EMBL" id="MBK6301851.1"/>
    </source>
</evidence>
<feature type="compositionally biased region" description="Basic and acidic residues" evidence="1">
    <location>
        <begin position="283"/>
        <end position="298"/>
    </location>
</feature>
<dbReference type="EMBL" id="JADIXZ010000005">
    <property type="protein sequence ID" value="MBK6301851.1"/>
    <property type="molecule type" value="Genomic_DNA"/>
</dbReference>
<evidence type="ECO:0000313" key="3">
    <source>
        <dbReference type="EMBL" id="MBL0004430.1"/>
    </source>
</evidence>
<dbReference type="EMBL" id="JADKGK010000020">
    <property type="protein sequence ID" value="MBL0004430.1"/>
    <property type="molecule type" value="Genomic_DNA"/>
</dbReference>
<evidence type="ECO:0000256" key="1">
    <source>
        <dbReference type="SAM" id="MobiDB-lite"/>
    </source>
</evidence>
<gene>
    <name evidence="2" type="ORF">IPF40_12660</name>
    <name evidence="3" type="ORF">IPP00_10745</name>
</gene>
<feature type="region of interest" description="Disordered" evidence="1">
    <location>
        <begin position="261"/>
        <end position="298"/>
    </location>
</feature>
<protein>
    <submittedName>
        <fullName evidence="2">Uncharacterized protein</fullName>
    </submittedName>
</protein>